<dbReference type="Pfam" id="PF10409">
    <property type="entry name" value="PTEN_C2"/>
    <property type="match status" value="1"/>
</dbReference>
<dbReference type="GO" id="GO:0005925">
    <property type="term" value="C:focal adhesion"/>
    <property type="evidence" value="ECO:0007669"/>
    <property type="project" value="UniProtKB-SubCell"/>
</dbReference>
<keyword evidence="31" id="KW-1185">Reference proteome</keyword>
<evidence type="ECO:0000313" key="31">
    <source>
        <dbReference type="Proteomes" id="UP001166674"/>
    </source>
</evidence>
<dbReference type="InterPro" id="IPR000719">
    <property type="entry name" value="Prot_kinase_dom"/>
</dbReference>
<dbReference type="GO" id="GO:0030276">
    <property type="term" value="F:clathrin binding"/>
    <property type="evidence" value="ECO:0007669"/>
    <property type="project" value="TreeGrafter"/>
</dbReference>
<dbReference type="Gene3D" id="2.60.40.1110">
    <property type="match status" value="1"/>
</dbReference>
<comment type="catalytic activity">
    <reaction evidence="21">
        <text>L-seryl-[protein] + ATP = O-phospho-L-seryl-[protein] + ADP + H(+)</text>
        <dbReference type="Rhea" id="RHEA:17989"/>
        <dbReference type="Rhea" id="RHEA-COMP:9863"/>
        <dbReference type="Rhea" id="RHEA-COMP:11604"/>
        <dbReference type="ChEBI" id="CHEBI:15378"/>
        <dbReference type="ChEBI" id="CHEBI:29999"/>
        <dbReference type="ChEBI" id="CHEBI:30616"/>
        <dbReference type="ChEBI" id="CHEBI:83421"/>
        <dbReference type="ChEBI" id="CHEBI:456216"/>
        <dbReference type="EC" id="2.7.11.1"/>
    </reaction>
</comment>
<evidence type="ECO:0000256" key="22">
    <source>
        <dbReference type="ARBA" id="ARBA00054326"/>
    </source>
</evidence>
<feature type="domain" description="J" evidence="27">
    <location>
        <begin position="1343"/>
        <end position="1407"/>
    </location>
</feature>
<dbReference type="Proteomes" id="UP001166674">
    <property type="component" value="Unassembled WGS sequence"/>
</dbReference>
<evidence type="ECO:0000256" key="15">
    <source>
        <dbReference type="ARBA" id="ARBA00022949"/>
    </source>
</evidence>
<sequence length="1407" mass="152960">MSLLQSALDFLAGPGSLGGAAGRDQSDFVGQTVELGELRLRVRRVLAEGGFAFVYEAQDLGSGREYALKRLLSNEEEKNRAIIQEVCFLKKLSGHPNIVQFCSAASIGKEESDTGQAEFLLLTELCKGQLVEFLKRVESKGPLSCDTILKIFYQTCRAVQHMHRQKPPVIHRDLKVENLLLSNQGTIKLCDFGSATTISHYPDYSWSAQRRAMVEEEITRNTTPMYRTPEIVDLYSNFPIGEKQDIWVPGARPGSSDHWLLTPRLGLLSLLGPLSELRQAHRVQALGCILYLLCFRQHPFEDGAKLRIVNGKYSIPMDDSRYTIFHSLIRAMLRVNPEERLSITEVVRQLQEMAAARNLNPKAPITELLEQNGGYGNPGPSRAPPAAGGSVSSGYSGGLALAEYDQPHGGLLDILRGGTERLFTNLKDTSSKVIQSVANYAKGDLDISYITSRIAVMSFPAEGVESAIKNNIEDVRLFLDAKHPGHYAVYNLSPRTYRASKFHSRVSECGWAARRAPHLHSLYAICRNMHSWLRQDQRNVCVVHCMDGRAASAVAVCSFLCFCRLFSTAEAAVYMFSMRRCPPGIWPSHKRYIEYVCDMVAEEPITPHSKPMLVKAIVMTPVPLFSKQRNGCRPFCEVYVGDERVATTSQEYDRMREFKSEDGRAVIPLGTTVQGDVLLVIYHARSTLGGRLQAKMASMKMFQIQFHTGFVPRNATTVKFAKYDLDACDIQEKYPDLFQVSLDVEVEPRDRPSREAPPWESASMRGLNPKILFSSREEQQDILSKFGKPELPRQPGSTAQYEAETGSPEAAPSESDSPQSSSTEASHFLHTLDWQVTLPDVLGDTQRHHPPKRCPPLDWLPESTLQGIQCGTGPAEAGEEKEADTGVENTSPKESPSAPVADGEGSGPSDEEPTFPGEDTASLASGTGQQDLTLEVGSSAVPPEPLLQEEGVDLLGLHSEADPEPGPPSQAPSSNADLLSRLLGPPGPAPEGSPDDLLLASPAAPDSLQRTPRAGAPRPADPFDPLPPPAEAHAQPCASPDLLGELLGPDCVAATPAAFPAAHSAPPPSCSATFLRLGGLPAEPSKVTASSSHPDLLGGWDAWAEAAVPGPAPTPAAEGPLFSPGGQPDPPGLQPSQTKPQSLDPFADLGDLSSSLQGPAGHCLGPLSHSSEKEGQVCPRVPRPLGTGPPGPPAGFPPGGFIPKPAPSPKGSGSWQTSRPPAQGTSWPPQAKPPPKAGSQPRPTYTTNFSVIGGREERGVRAPSFAQKPKVSENDFEDLLSNQGFSSKSDRKGPKTMAEMRKQDLVRDTDPLKLKLLDWIEGKERNIRALLSTLHTVLWDGESRWTPVSMADLVTPGQVKKQYRRAVLVVHPDKAAGQPYEQHAKMIFMELNDAWSEFESQGSRPLF</sequence>
<keyword evidence="9" id="KW-0723">Serine/threonine-protein kinase</keyword>
<dbReference type="EC" id="2.7.11.1" evidence="6"/>
<dbReference type="FunFam" id="2.60.40.1110:FF:000001">
    <property type="entry name" value="cyclin-G-associated kinase isoform X2"/>
    <property type="match status" value="1"/>
</dbReference>
<feature type="compositionally biased region" description="Polar residues" evidence="25">
    <location>
        <begin position="1215"/>
        <end position="1228"/>
    </location>
</feature>
<keyword evidence="17" id="KW-0333">Golgi apparatus</keyword>
<evidence type="ECO:0000256" key="9">
    <source>
        <dbReference type="ARBA" id="ARBA00022527"/>
    </source>
</evidence>
<evidence type="ECO:0000256" key="25">
    <source>
        <dbReference type="SAM" id="MobiDB-lite"/>
    </source>
</evidence>
<dbReference type="SUPFAM" id="SSF52799">
    <property type="entry name" value="(Phosphotyrosine protein) phosphatases II"/>
    <property type="match status" value="1"/>
</dbReference>
<dbReference type="GO" id="GO:0072583">
    <property type="term" value="P:clathrin-dependent endocytosis"/>
    <property type="evidence" value="ECO:0007669"/>
    <property type="project" value="TreeGrafter"/>
</dbReference>
<feature type="compositionally biased region" description="Pro residues" evidence="25">
    <location>
        <begin position="1187"/>
        <end position="1196"/>
    </location>
</feature>
<dbReference type="InterPro" id="IPR036869">
    <property type="entry name" value="J_dom_sf"/>
</dbReference>
<evidence type="ECO:0000256" key="20">
    <source>
        <dbReference type="ARBA" id="ARBA00047899"/>
    </source>
</evidence>
<dbReference type="InterPro" id="IPR001623">
    <property type="entry name" value="DnaJ_domain"/>
</dbReference>
<keyword evidence="12" id="KW-0547">Nucleotide-binding</keyword>
<dbReference type="FunFam" id="3.90.190.10:FF:000008">
    <property type="entry name" value="putative tyrosine-protein phosphatase auxilin isoform X2"/>
    <property type="match status" value="1"/>
</dbReference>
<feature type="domain" description="Phosphatase tensin-type" evidence="28">
    <location>
        <begin position="436"/>
        <end position="603"/>
    </location>
</feature>
<dbReference type="GO" id="GO:0072318">
    <property type="term" value="P:clathrin coat disassembly"/>
    <property type="evidence" value="ECO:0007669"/>
    <property type="project" value="TreeGrafter"/>
</dbReference>
<dbReference type="GO" id="GO:0005524">
    <property type="term" value="F:ATP binding"/>
    <property type="evidence" value="ECO:0007669"/>
    <property type="project" value="UniProtKB-KW"/>
</dbReference>
<evidence type="ECO:0000256" key="8">
    <source>
        <dbReference type="ARBA" id="ARBA00022490"/>
    </source>
</evidence>
<evidence type="ECO:0000256" key="19">
    <source>
        <dbReference type="ARBA" id="ARBA00023329"/>
    </source>
</evidence>
<evidence type="ECO:0000256" key="21">
    <source>
        <dbReference type="ARBA" id="ARBA00048679"/>
    </source>
</evidence>
<evidence type="ECO:0000256" key="1">
    <source>
        <dbReference type="ARBA" id="ARBA00004132"/>
    </source>
</evidence>
<evidence type="ECO:0000256" key="23">
    <source>
        <dbReference type="ARBA" id="ARBA00068393"/>
    </source>
</evidence>
<dbReference type="CDD" id="cd14564">
    <property type="entry name" value="PTP_GAK"/>
    <property type="match status" value="1"/>
</dbReference>
<evidence type="ECO:0000256" key="6">
    <source>
        <dbReference type="ARBA" id="ARBA00012513"/>
    </source>
</evidence>
<protein>
    <recommendedName>
        <fullName evidence="23">Cyclin-G-associated kinase</fullName>
        <ecNumber evidence="6">2.7.11.1</ecNumber>
    </recommendedName>
    <alternativeName>
        <fullName evidence="24">DnaJ homolog subfamily C member 26</fullName>
    </alternativeName>
</protein>
<feature type="compositionally biased region" description="Low complexity" evidence="25">
    <location>
        <begin position="378"/>
        <end position="390"/>
    </location>
</feature>
<evidence type="ECO:0000256" key="13">
    <source>
        <dbReference type="ARBA" id="ARBA00022777"/>
    </source>
</evidence>
<dbReference type="InterPro" id="IPR035892">
    <property type="entry name" value="C2_domain_sf"/>
</dbReference>
<keyword evidence="16" id="KW-0007">Acetylation</keyword>
<accession>A0AA41TCF3</accession>
<keyword evidence="15" id="KW-0965">Cell junction</keyword>
<feature type="compositionally biased region" description="Polar residues" evidence="25">
    <location>
        <begin position="922"/>
        <end position="932"/>
    </location>
</feature>
<evidence type="ECO:0000256" key="11">
    <source>
        <dbReference type="ARBA" id="ARBA00022679"/>
    </source>
</evidence>
<evidence type="ECO:0000313" key="30">
    <source>
        <dbReference type="EMBL" id="MBZ3891990.1"/>
    </source>
</evidence>
<feature type="compositionally biased region" description="Pro residues" evidence="25">
    <location>
        <begin position="1019"/>
        <end position="1030"/>
    </location>
</feature>
<organism evidence="30 31">
    <name type="scientific">Sciurus carolinensis</name>
    <name type="common">Eastern gray squirrel</name>
    <dbReference type="NCBI Taxonomy" id="30640"/>
    <lineage>
        <taxon>Eukaryota</taxon>
        <taxon>Metazoa</taxon>
        <taxon>Chordata</taxon>
        <taxon>Craniata</taxon>
        <taxon>Vertebrata</taxon>
        <taxon>Euteleostomi</taxon>
        <taxon>Mammalia</taxon>
        <taxon>Eutheria</taxon>
        <taxon>Euarchontoglires</taxon>
        <taxon>Glires</taxon>
        <taxon>Rodentia</taxon>
        <taxon>Sciuromorpha</taxon>
        <taxon>Sciuridae</taxon>
        <taxon>Sciurinae</taxon>
        <taxon>Sciurini</taxon>
        <taxon>Sciurus</taxon>
    </lineage>
</organism>
<comment type="similarity">
    <text evidence="5">Belongs to the protein kinase superfamily. AGC Ser/Thr protein kinase family. PKC subfamily.</text>
</comment>
<dbReference type="SMART" id="SM00271">
    <property type="entry name" value="DnaJ"/>
    <property type="match status" value="1"/>
</dbReference>
<evidence type="ECO:0000256" key="18">
    <source>
        <dbReference type="ARBA" id="ARBA00023306"/>
    </source>
</evidence>
<dbReference type="InterPro" id="IPR029023">
    <property type="entry name" value="Tensin_phosphatase"/>
</dbReference>
<dbReference type="CDD" id="cd06257">
    <property type="entry name" value="DnaJ"/>
    <property type="match status" value="1"/>
</dbReference>
<evidence type="ECO:0000256" key="24">
    <source>
        <dbReference type="ARBA" id="ARBA00076380"/>
    </source>
</evidence>
<feature type="compositionally biased region" description="Low complexity" evidence="25">
    <location>
        <begin position="995"/>
        <end position="1008"/>
    </location>
</feature>
<dbReference type="Gene3D" id="3.90.190.10">
    <property type="entry name" value="Protein tyrosine phosphatase superfamily"/>
    <property type="match status" value="1"/>
</dbReference>
<feature type="region of interest" description="Disordered" evidence="25">
    <location>
        <begin position="842"/>
        <end position="1047"/>
    </location>
</feature>
<feature type="compositionally biased region" description="Polar residues" evidence="25">
    <location>
        <begin position="1241"/>
        <end position="1250"/>
    </location>
</feature>
<dbReference type="PROSITE" id="PS51182">
    <property type="entry name" value="C2_TENSIN"/>
    <property type="match status" value="1"/>
</dbReference>
<dbReference type="SMART" id="SM01326">
    <property type="entry name" value="PTEN_C2"/>
    <property type="match status" value="1"/>
</dbReference>
<dbReference type="FunFam" id="1.10.287.110:FF:000002">
    <property type="entry name" value="putative tyrosine-protein phosphatase auxilin isoform X2"/>
    <property type="match status" value="1"/>
</dbReference>
<reference evidence="30" key="1">
    <citation type="submission" date="2020-03" db="EMBL/GenBank/DDBJ databases">
        <title>Studies in the Genomics of Life Span.</title>
        <authorList>
            <person name="Glass D."/>
        </authorList>
    </citation>
    <scope>NUCLEOTIDE SEQUENCE</scope>
    <source>
        <strain evidence="30">SUZIE</strain>
        <tissue evidence="30">Muscle</tissue>
    </source>
</reference>
<comment type="catalytic activity">
    <reaction evidence="20">
        <text>L-threonyl-[protein] + ATP = O-phospho-L-threonyl-[protein] + ADP + H(+)</text>
        <dbReference type="Rhea" id="RHEA:46608"/>
        <dbReference type="Rhea" id="RHEA-COMP:11060"/>
        <dbReference type="Rhea" id="RHEA-COMP:11605"/>
        <dbReference type="ChEBI" id="CHEBI:15378"/>
        <dbReference type="ChEBI" id="CHEBI:30013"/>
        <dbReference type="ChEBI" id="CHEBI:30616"/>
        <dbReference type="ChEBI" id="CHEBI:61977"/>
        <dbReference type="ChEBI" id="CHEBI:456216"/>
        <dbReference type="EC" id="2.7.11.1"/>
    </reaction>
</comment>
<dbReference type="PROSITE" id="PS51181">
    <property type="entry name" value="PPASE_TENSIN"/>
    <property type="match status" value="1"/>
</dbReference>
<keyword evidence="8" id="KW-0963">Cytoplasm</keyword>
<name>A0AA41TCF3_SCICA</name>
<evidence type="ECO:0000259" key="26">
    <source>
        <dbReference type="PROSITE" id="PS50011"/>
    </source>
</evidence>
<dbReference type="InterPro" id="IPR008271">
    <property type="entry name" value="Ser/Thr_kinase_AS"/>
</dbReference>
<feature type="compositionally biased region" description="Low complexity" evidence="25">
    <location>
        <begin position="807"/>
        <end position="826"/>
    </location>
</feature>
<evidence type="ECO:0000256" key="12">
    <source>
        <dbReference type="ARBA" id="ARBA00022741"/>
    </source>
</evidence>
<comment type="function">
    <text evidence="22">Associates with cyclin G and CDK5. Seems to act as an auxilin homolog that is involved in the uncoating of clathrin-coated vesicles by Hsc70 in non-neuronal cells. Expression oscillates slightly during the cell cycle, peaking at G1. May play a role in clathrin-mediated endocytosis and intracellular trafficking, and in the dynamics of clathrin assembly/disassembly.</text>
</comment>
<comment type="subcellular location">
    <subcellularLocation>
        <location evidence="2">Cell junction</location>
        <location evidence="2">Focal adhesion</location>
    </subcellularLocation>
    <subcellularLocation>
        <location evidence="3">Cytoplasm</location>
        <location evidence="3">Perinuclear region</location>
    </subcellularLocation>
    <subcellularLocation>
        <location evidence="1">Cytoplasmic vesicle</location>
        <location evidence="1">Clathrin-coated vesicle</location>
    </subcellularLocation>
    <subcellularLocation>
        <location evidence="4">Golgi apparatus</location>
        <location evidence="4">trans-Golgi network</location>
    </subcellularLocation>
</comment>
<keyword evidence="13 30" id="KW-0418">Kinase</keyword>
<dbReference type="SMART" id="SM00220">
    <property type="entry name" value="S_TKc"/>
    <property type="match status" value="1"/>
</dbReference>
<evidence type="ECO:0000256" key="3">
    <source>
        <dbReference type="ARBA" id="ARBA00004556"/>
    </source>
</evidence>
<dbReference type="PROSITE" id="PS50076">
    <property type="entry name" value="DNAJ_2"/>
    <property type="match status" value="1"/>
</dbReference>
<keyword evidence="7" id="KW-0488">Methylation</keyword>
<dbReference type="GO" id="GO:0005794">
    <property type="term" value="C:Golgi apparatus"/>
    <property type="evidence" value="ECO:0007669"/>
    <property type="project" value="UniProtKB-SubCell"/>
</dbReference>
<dbReference type="SUPFAM" id="SSF56112">
    <property type="entry name" value="Protein kinase-like (PK-like)"/>
    <property type="match status" value="2"/>
</dbReference>
<keyword evidence="18" id="KW-0131">Cell cycle</keyword>
<evidence type="ECO:0000256" key="10">
    <source>
        <dbReference type="ARBA" id="ARBA00022553"/>
    </source>
</evidence>
<keyword evidence="14" id="KW-0067">ATP-binding</keyword>
<evidence type="ECO:0000256" key="14">
    <source>
        <dbReference type="ARBA" id="ARBA00022840"/>
    </source>
</evidence>
<dbReference type="Gene3D" id="1.10.287.110">
    <property type="entry name" value="DnaJ domain"/>
    <property type="match status" value="1"/>
</dbReference>
<feature type="region of interest" description="Disordered" evidence="25">
    <location>
        <begin position="368"/>
        <end position="390"/>
    </location>
</feature>
<dbReference type="Pfam" id="PF00069">
    <property type="entry name" value="Pkinase"/>
    <property type="match status" value="1"/>
</dbReference>
<evidence type="ECO:0000259" key="28">
    <source>
        <dbReference type="PROSITE" id="PS51181"/>
    </source>
</evidence>
<keyword evidence="19" id="KW-0968">Cytoplasmic vesicle</keyword>
<dbReference type="InterPro" id="IPR029021">
    <property type="entry name" value="Prot-tyrosine_phosphatase-like"/>
</dbReference>
<feature type="domain" description="Protein kinase" evidence="26">
    <location>
        <begin position="40"/>
        <end position="354"/>
    </location>
</feature>
<feature type="compositionally biased region" description="Low complexity" evidence="25">
    <location>
        <begin position="1104"/>
        <end position="1126"/>
    </location>
</feature>
<dbReference type="PROSITE" id="PS00108">
    <property type="entry name" value="PROTEIN_KINASE_ST"/>
    <property type="match status" value="1"/>
</dbReference>
<evidence type="ECO:0000256" key="4">
    <source>
        <dbReference type="ARBA" id="ARBA00004601"/>
    </source>
</evidence>
<evidence type="ECO:0000256" key="7">
    <source>
        <dbReference type="ARBA" id="ARBA00022481"/>
    </source>
</evidence>
<keyword evidence="10" id="KW-0597">Phosphoprotein</keyword>
<comment type="caution">
    <text evidence="30">The sequence shown here is derived from an EMBL/GenBank/DDBJ whole genome shotgun (WGS) entry which is preliminary data.</text>
</comment>
<feature type="compositionally biased region" description="Low complexity" evidence="25">
    <location>
        <begin position="1199"/>
        <end position="1214"/>
    </location>
</feature>
<evidence type="ECO:0000259" key="27">
    <source>
        <dbReference type="PROSITE" id="PS50076"/>
    </source>
</evidence>
<dbReference type="InterPro" id="IPR014020">
    <property type="entry name" value="Tensin_C2-dom"/>
</dbReference>
<dbReference type="GO" id="GO:0030136">
    <property type="term" value="C:clathrin-coated vesicle"/>
    <property type="evidence" value="ECO:0007669"/>
    <property type="project" value="UniProtKB-SubCell"/>
</dbReference>
<dbReference type="InterPro" id="IPR011009">
    <property type="entry name" value="Kinase-like_dom_sf"/>
</dbReference>
<dbReference type="GO" id="GO:0048471">
    <property type="term" value="C:perinuclear region of cytoplasm"/>
    <property type="evidence" value="ECO:0007669"/>
    <property type="project" value="UniProtKB-SubCell"/>
</dbReference>
<feature type="region of interest" description="Disordered" evidence="25">
    <location>
        <begin position="785"/>
        <end position="826"/>
    </location>
</feature>
<dbReference type="PANTHER" id="PTHR23172:SF34">
    <property type="entry name" value="CYCLIN-G-ASSOCIATED KINASE"/>
    <property type="match status" value="1"/>
</dbReference>
<evidence type="ECO:0000256" key="17">
    <source>
        <dbReference type="ARBA" id="ARBA00023034"/>
    </source>
</evidence>
<evidence type="ECO:0000256" key="16">
    <source>
        <dbReference type="ARBA" id="ARBA00022990"/>
    </source>
</evidence>
<dbReference type="PROSITE" id="PS50011">
    <property type="entry name" value="PROTEIN_KINASE_DOM"/>
    <property type="match status" value="1"/>
</dbReference>
<feature type="region of interest" description="Disordered" evidence="25">
    <location>
        <begin position="1102"/>
        <end position="1274"/>
    </location>
</feature>
<dbReference type="GO" id="GO:0004674">
    <property type="term" value="F:protein serine/threonine kinase activity"/>
    <property type="evidence" value="ECO:0007669"/>
    <property type="project" value="UniProtKB-KW"/>
</dbReference>
<dbReference type="CDD" id="cd14036">
    <property type="entry name" value="STKc_GAK"/>
    <property type="match status" value="1"/>
</dbReference>
<dbReference type="SUPFAM" id="SSF46565">
    <property type="entry name" value="Chaperone J-domain"/>
    <property type="match status" value="1"/>
</dbReference>
<dbReference type="FunFam" id="1.10.510.10:FF:000228">
    <property type="entry name" value="cyclin-G-associated kinase isoform X1"/>
    <property type="match status" value="1"/>
</dbReference>
<dbReference type="Gene3D" id="1.10.510.10">
    <property type="entry name" value="Transferase(Phosphotransferase) domain 1"/>
    <property type="match status" value="2"/>
</dbReference>
<dbReference type="EMBL" id="JAATJV010456833">
    <property type="protein sequence ID" value="MBZ3891990.1"/>
    <property type="molecule type" value="Genomic_DNA"/>
</dbReference>
<proteinExistence type="inferred from homology"/>
<dbReference type="PANTHER" id="PTHR23172">
    <property type="entry name" value="AUXILIN/CYCLIN G-ASSOCIATED KINASE-RELATED"/>
    <property type="match status" value="1"/>
</dbReference>
<evidence type="ECO:0000256" key="5">
    <source>
        <dbReference type="ARBA" id="ARBA00005490"/>
    </source>
</evidence>
<feature type="domain" description="C2 tensin-type" evidence="29">
    <location>
        <begin position="609"/>
        <end position="747"/>
    </location>
</feature>
<dbReference type="SUPFAM" id="SSF49562">
    <property type="entry name" value="C2 domain (Calcium/lipid-binding domain, CaLB)"/>
    <property type="match status" value="1"/>
</dbReference>
<evidence type="ECO:0000256" key="2">
    <source>
        <dbReference type="ARBA" id="ARBA00004246"/>
    </source>
</evidence>
<keyword evidence="11" id="KW-0808">Transferase</keyword>
<gene>
    <name evidence="30" type="ORF">SUZIE_215720</name>
</gene>
<evidence type="ECO:0000259" key="29">
    <source>
        <dbReference type="PROSITE" id="PS51182"/>
    </source>
</evidence>